<accession>A0ABM0XEJ9</accession>
<dbReference type="RefSeq" id="XP_010484759.1">
    <property type="nucleotide sequence ID" value="XM_010486457.1"/>
</dbReference>
<dbReference type="PANTHER" id="PTHR12083">
    <property type="entry name" value="BIFUNCTIONAL POLYNUCLEOTIDE PHOSPHATASE/KINASE"/>
    <property type="match status" value="1"/>
</dbReference>
<dbReference type="GeneID" id="104763037"/>
<evidence type="ECO:0000313" key="2">
    <source>
        <dbReference type="Proteomes" id="UP000694864"/>
    </source>
</evidence>
<protein>
    <submittedName>
        <fullName evidence="3">Uncharacterized protein LOC104763037</fullName>
    </submittedName>
</protein>
<keyword evidence="2" id="KW-1185">Reference proteome</keyword>
<reference evidence="2" key="1">
    <citation type="journal article" date="2014" name="Nat. Commun.">
        <title>The emerging biofuel crop Camelina sativa retains a highly undifferentiated hexaploid genome structure.</title>
        <authorList>
            <person name="Kagale S."/>
            <person name="Koh C."/>
            <person name="Nixon J."/>
            <person name="Bollina V."/>
            <person name="Clarke W.E."/>
            <person name="Tuteja R."/>
            <person name="Spillane C."/>
            <person name="Robinson S.J."/>
            <person name="Links M.G."/>
            <person name="Clarke C."/>
            <person name="Higgins E.E."/>
            <person name="Huebert T."/>
            <person name="Sharpe A.G."/>
            <person name="Parkin I.A."/>
        </authorList>
    </citation>
    <scope>NUCLEOTIDE SEQUENCE [LARGE SCALE GENOMIC DNA]</scope>
    <source>
        <strain evidence="2">cv. DH55</strain>
    </source>
</reference>
<feature type="compositionally biased region" description="Basic and acidic residues" evidence="1">
    <location>
        <begin position="16"/>
        <end position="32"/>
    </location>
</feature>
<dbReference type="InterPro" id="IPR027417">
    <property type="entry name" value="P-loop_NTPase"/>
</dbReference>
<feature type="region of interest" description="Disordered" evidence="1">
    <location>
        <begin position="1"/>
        <end position="80"/>
    </location>
</feature>
<dbReference type="PANTHER" id="PTHR12083:SF9">
    <property type="entry name" value="BIFUNCTIONAL POLYNUCLEOTIDE PHOSPHATASE_KINASE"/>
    <property type="match status" value="1"/>
</dbReference>
<dbReference type="Gene3D" id="3.40.50.300">
    <property type="entry name" value="P-loop containing nucleotide triphosphate hydrolases"/>
    <property type="match status" value="1"/>
</dbReference>
<name>A0ABM0XEJ9_CAMSA</name>
<evidence type="ECO:0000313" key="3">
    <source>
        <dbReference type="RefSeq" id="XP_010484759.1"/>
    </source>
</evidence>
<sequence>MRTSGDVYGADAVSTRQDEKILFKDDEEKLHDSTSSPMRNRQDDSNTRPGGSQRLVKEETDSDSSLKNTTTTTTPINKPIHYTDQQQAELLRKLDSIKVELLNKPNQIVVLLIGPPGSGKSTFCDTVMRSFLRPWSCFCQDIINNGKAGTKAQCLKIAISSLKEGKSVFIDRCNLDREQRSEFVKLGGPSIEVHAVVLEIPAQSCSCW</sequence>
<dbReference type="Proteomes" id="UP000694864">
    <property type="component" value="Chromosome 18"/>
</dbReference>
<organism evidence="2 3">
    <name type="scientific">Camelina sativa</name>
    <name type="common">False flax</name>
    <name type="synonym">Myagrum sativum</name>
    <dbReference type="NCBI Taxonomy" id="90675"/>
    <lineage>
        <taxon>Eukaryota</taxon>
        <taxon>Viridiplantae</taxon>
        <taxon>Streptophyta</taxon>
        <taxon>Embryophyta</taxon>
        <taxon>Tracheophyta</taxon>
        <taxon>Spermatophyta</taxon>
        <taxon>Magnoliopsida</taxon>
        <taxon>eudicotyledons</taxon>
        <taxon>Gunneridae</taxon>
        <taxon>Pentapetalae</taxon>
        <taxon>rosids</taxon>
        <taxon>malvids</taxon>
        <taxon>Brassicales</taxon>
        <taxon>Brassicaceae</taxon>
        <taxon>Camelineae</taxon>
        <taxon>Camelina</taxon>
    </lineage>
</organism>
<dbReference type="Pfam" id="PF13671">
    <property type="entry name" value="AAA_33"/>
    <property type="match status" value="1"/>
</dbReference>
<reference evidence="3" key="2">
    <citation type="submission" date="2025-08" db="UniProtKB">
        <authorList>
            <consortium name="RefSeq"/>
        </authorList>
    </citation>
    <scope>IDENTIFICATION</scope>
    <source>
        <tissue evidence="3">Leaf</tissue>
    </source>
</reference>
<evidence type="ECO:0000256" key="1">
    <source>
        <dbReference type="SAM" id="MobiDB-lite"/>
    </source>
</evidence>
<gene>
    <name evidence="3" type="primary">LOC104763037</name>
</gene>
<proteinExistence type="predicted"/>
<dbReference type="SUPFAM" id="SSF52540">
    <property type="entry name" value="P-loop containing nucleoside triphosphate hydrolases"/>
    <property type="match status" value="1"/>
</dbReference>